<dbReference type="SUPFAM" id="SSF50129">
    <property type="entry name" value="GroES-like"/>
    <property type="match status" value="1"/>
</dbReference>
<feature type="domain" description="Enoyl reductase (ER)" evidence="6">
    <location>
        <begin position="11"/>
        <end position="342"/>
    </location>
</feature>
<dbReference type="RefSeq" id="WP_108545463.1">
    <property type="nucleotide sequence ID" value="NZ_PYJM01000005.1"/>
</dbReference>
<comment type="similarity">
    <text evidence="5">Belongs to the zinc-containing alcohol dehydrogenase family.</text>
</comment>
<dbReference type="Pfam" id="PF08240">
    <property type="entry name" value="ADH_N"/>
    <property type="match status" value="1"/>
</dbReference>
<protein>
    <submittedName>
        <fullName evidence="7">Zinc-binding dehydrogenase</fullName>
    </submittedName>
</protein>
<dbReference type="EMBL" id="PYJM01000005">
    <property type="protein sequence ID" value="PUA43110.1"/>
    <property type="molecule type" value="Genomic_DNA"/>
</dbReference>
<keyword evidence="3 5" id="KW-0862">Zinc</keyword>
<dbReference type="InterPro" id="IPR020843">
    <property type="entry name" value="ER"/>
</dbReference>
<dbReference type="GO" id="GO:0008106">
    <property type="term" value="F:alcohol dehydrogenase (NADP+) activity"/>
    <property type="evidence" value="ECO:0007669"/>
    <property type="project" value="UniProtKB-ARBA"/>
</dbReference>
<dbReference type="SUPFAM" id="SSF51735">
    <property type="entry name" value="NAD(P)-binding Rossmann-fold domains"/>
    <property type="match status" value="1"/>
</dbReference>
<dbReference type="PROSITE" id="PS00059">
    <property type="entry name" value="ADH_ZINC"/>
    <property type="match status" value="1"/>
</dbReference>
<dbReference type="AlphaFoldDB" id="A0A2T6GG21"/>
<dbReference type="InterPro" id="IPR036291">
    <property type="entry name" value="NAD(P)-bd_dom_sf"/>
</dbReference>
<dbReference type="InterPro" id="IPR011032">
    <property type="entry name" value="GroES-like_sf"/>
</dbReference>
<dbReference type="InterPro" id="IPR002328">
    <property type="entry name" value="ADH_Zn_CS"/>
</dbReference>
<evidence type="ECO:0000313" key="7">
    <source>
        <dbReference type="EMBL" id="PUA43110.1"/>
    </source>
</evidence>
<evidence type="ECO:0000256" key="5">
    <source>
        <dbReference type="RuleBase" id="RU361277"/>
    </source>
</evidence>
<dbReference type="CDD" id="cd05283">
    <property type="entry name" value="CAD1"/>
    <property type="match status" value="1"/>
</dbReference>
<dbReference type="InterPro" id="IPR013154">
    <property type="entry name" value="ADH-like_N"/>
</dbReference>
<dbReference type="Proteomes" id="UP000244178">
    <property type="component" value="Unassembled WGS sequence"/>
</dbReference>
<dbReference type="GO" id="GO:0008270">
    <property type="term" value="F:zinc ion binding"/>
    <property type="evidence" value="ECO:0007669"/>
    <property type="project" value="InterPro"/>
</dbReference>
<name>A0A2T6GG21_9PSED</name>
<evidence type="ECO:0000256" key="4">
    <source>
        <dbReference type="ARBA" id="ARBA00023002"/>
    </source>
</evidence>
<dbReference type="SMART" id="SM00829">
    <property type="entry name" value="PKS_ER"/>
    <property type="match status" value="1"/>
</dbReference>
<gene>
    <name evidence="7" type="ORF">C5U62_20890</name>
</gene>
<dbReference type="Gene3D" id="3.40.50.720">
    <property type="entry name" value="NAD(P)-binding Rossmann-like Domain"/>
    <property type="match status" value="1"/>
</dbReference>
<dbReference type="InterPro" id="IPR047109">
    <property type="entry name" value="CAD-like"/>
</dbReference>
<evidence type="ECO:0000256" key="1">
    <source>
        <dbReference type="ARBA" id="ARBA00001947"/>
    </source>
</evidence>
<keyword evidence="4" id="KW-0560">Oxidoreductase</keyword>
<dbReference type="PANTHER" id="PTHR42683">
    <property type="entry name" value="ALDEHYDE REDUCTASE"/>
    <property type="match status" value="1"/>
</dbReference>
<dbReference type="InterPro" id="IPR013149">
    <property type="entry name" value="ADH-like_C"/>
</dbReference>
<evidence type="ECO:0000313" key="8">
    <source>
        <dbReference type="Proteomes" id="UP000244178"/>
    </source>
</evidence>
<dbReference type="FunFam" id="3.40.50.720:FF:000022">
    <property type="entry name" value="Cinnamyl alcohol dehydrogenase"/>
    <property type="match status" value="1"/>
</dbReference>
<evidence type="ECO:0000259" key="6">
    <source>
        <dbReference type="SMART" id="SM00829"/>
    </source>
</evidence>
<evidence type="ECO:0000256" key="2">
    <source>
        <dbReference type="ARBA" id="ARBA00022723"/>
    </source>
</evidence>
<organism evidence="7 8">
    <name type="scientific">Pseudomonas protegens</name>
    <dbReference type="NCBI Taxonomy" id="380021"/>
    <lineage>
        <taxon>Bacteria</taxon>
        <taxon>Pseudomonadati</taxon>
        <taxon>Pseudomonadota</taxon>
        <taxon>Gammaproteobacteria</taxon>
        <taxon>Pseudomonadales</taxon>
        <taxon>Pseudomonadaceae</taxon>
        <taxon>Pseudomonas</taxon>
    </lineage>
</organism>
<dbReference type="Pfam" id="PF00107">
    <property type="entry name" value="ADH_zinc_N"/>
    <property type="match status" value="1"/>
</dbReference>
<comment type="cofactor">
    <cofactor evidence="1 5">
        <name>Zn(2+)</name>
        <dbReference type="ChEBI" id="CHEBI:29105"/>
    </cofactor>
</comment>
<proteinExistence type="inferred from homology"/>
<keyword evidence="2 5" id="KW-0479">Metal-binding</keyword>
<comment type="caution">
    <text evidence="7">The sequence shown here is derived from an EMBL/GenBank/DDBJ whole genome shotgun (WGS) entry which is preliminary data.</text>
</comment>
<evidence type="ECO:0000256" key="3">
    <source>
        <dbReference type="ARBA" id="ARBA00022833"/>
    </source>
</evidence>
<reference evidence="7 8" key="1">
    <citation type="submission" date="2018-03" db="EMBL/GenBank/DDBJ databases">
        <title>Draft genome sequence of the plant growth promoting rhizobacterium Pseudomonas protegens strain BNJ-SS-45 isolated from wheat (Triticum aestivum) rhizosphere.</title>
        <authorList>
            <person name="Bajpai A."/>
            <person name="Shende K."/>
            <person name="Meena N."/>
            <person name="Upadhyayula S.R."/>
            <person name="Suravajhala P."/>
            <person name="Medicherla K.M."/>
            <person name="Johri B.N."/>
        </authorList>
    </citation>
    <scope>NUCLEOTIDE SEQUENCE [LARGE SCALE GENOMIC DNA]</scope>
    <source>
        <strain evidence="7 8">BNJ-SS-45</strain>
    </source>
</reference>
<accession>A0A2T6GG21</accession>
<sequence>MQVFAYGAHAGDKPLEPLRITRRDPGPDDVLIEIAYCGICHSDLHQVRGEWAGTRFPCVPGHEIVGRVAAVGQKVTGFAPGDRVGVGCIVDSCKHCQECAEGLENYCDGMIGTYNFATPDAPGWTLGGYSQAIVVHQRYVLRIRHPEAQLAAVAPLLCAGITTWSPLRHWKAGPGKKVGVVDIGGLGHMGIKLAHALGAQVVAFTTSESKREAARRLGADEVVISSDAGQMAAHLQSFDLIINTVAAPHDLDALLVLLKRDGVMTLVGAPASPHPAPNVFNLIMKRRTLAGSMIGGIAQTQEMLDFCAEHGIVSDIELIAAQHINQAYERMLRGDVKYRFVIDNATLAN</sequence>
<dbReference type="Gene3D" id="3.90.180.10">
    <property type="entry name" value="Medium-chain alcohol dehydrogenases, catalytic domain"/>
    <property type="match status" value="1"/>
</dbReference>